<dbReference type="EMBL" id="CP022110">
    <property type="protein sequence ID" value="ASG20570.1"/>
    <property type="molecule type" value="Genomic_DNA"/>
</dbReference>
<sequence>MTDLPQDLQGTRVLVCAAEGPPLTGDQDAVPLIGLAWEHGARVVAIPLGRLAPGFLTLATGQAGAIIQKFANYQLRPVIVGDVSAWTAGSGALRDFIYEANRGQVVWFVDDLAALERRLAA</sequence>
<evidence type="ECO:0000313" key="3">
    <source>
        <dbReference type="Proteomes" id="UP000197153"/>
    </source>
</evidence>
<feature type="domain" description="DUF4180" evidence="1">
    <location>
        <begin position="9"/>
        <end position="119"/>
    </location>
</feature>
<reference evidence="2 3" key="1">
    <citation type="submission" date="2017-06" db="EMBL/GenBank/DDBJ databases">
        <title>Complete genome sequence of Nitrospirillum amazonense strain CBAmC, an endophytic nitrogen-fixing and plant growth-promoting bacterium, isolated from sugarcane.</title>
        <authorList>
            <person name="Schwab S."/>
            <person name="dos Santos Teixeira K.R."/>
            <person name="Simoes Araujo J.L."/>
            <person name="Soares Vidal M."/>
            <person name="Borges de Freitas H.R."/>
            <person name="Rivello Crivelaro A.L."/>
            <person name="Bueno de Camargo Nunes A."/>
            <person name="dos Santos C.M."/>
            <person name="Palmeira da Silva Rosa D."/>
            <person name="da Silva Padilha D."/>
            <person name="da Silva E."/>
            <person name="Araujo Terra L."/>
            <person name="Soares Mendes V."/>
            <person name="Farinelli L."/>
            <person name="Magalhaes Cruz L."/>
            <person name="Baldani J.I."/>
        </authorList>
    </citation>
    <scope>NUCLEOTIDE SEQUENCE [LARGE SCALE GENOMIC DNA]</scope>
    <source>
        <strain evidence="2 3">CBAmC</strain>
    </source>
</reference>
<proteinExistence type="predicted"/>
<gene>
    <name evidence="2" type="ORF">Y958_06920</name>
</gene>
<accession>A0A248JPY2</accession>
<organism evidence="2 3">
    <name type="scientific">Nitrospirillum viridazoti CBAmc</name>
    <dbReference type="NCBI Taxonomy" id="1441467"/>
    <lineage>
        <taxon>Bacteria</taxon>
        <taxon>Pseudomonadati</taxon>
        <taxon>Pseudomonadota</taxon>
        <taxon>Alphaproteobacteria</taxon>
        <taxon>Rhodospirillales</taxon>
        <taxon>Azospirillaceae</taxon>
        <taxon>Nitrospirillum</taxon>
        <taxon>Nitrospirillum viridazoti</taxon>
    </lineage>
</organism>
<dbReference type="Proteomes" id="UP000197153">
    <property type="component" value="Chromosome 1"/>
</dbReference>
<dbReference type="Pfam" id="PF13788">
    <property type="entry name" value="DUF4180"/>
    <property type="match status" value="1"/>
</dbReference>
<dbReference type="RefSeq" id="WP_088871422.1">
    <property type="nucleotide sequence ID" value="NZ_CP022110.1"/>
</dbReference>
<keyword evidence="3" id="KW-1185">Reference proteome</keyword>
<dbReference type="InterPro" id="IPR025438">
    <property type="entry name" value="DUF4180"/>
</dbReference>
<keyword evidence="2" id="KW-0378">Hydrolase</keyword>
<dbReference type="AlphaFoldDB" id="A0A248JPY2"/>
<protein>
    <submittedName>
        <fullName evidence="2">Alpha/beta hydrolase</fullName>
    </submittedName>
</protein>
<evidence type="ECO:0000259" key="1">
    <source>
        <dbReference type="Pfam" id="PF13788"/>
    </source>
</evidence>
<evidence type="ECO:0000313" key="2">
    <source>
        <dbReference type="EMBL" id="ASG20570.1"/>
    </source>
</evidence>
<dbReference type="KEGG" id="nao:Y958_06920"/>
<name>A0A248JPY2_9PROT</name>
<dbReference type="GO" id="GO:0016787">
    <property type="term" value="F:hydrolase activity"/>
    <property type="evidence" value="ECO:0007669"/>
    <property type="project" value="UniProtKB-KW"/>
</dbReference>